<evidence type="ECO:0000313" key="2">
    <source>
        <dbReference type="Proteomes" id="UP000011996"/>
    </source>
</evidence>
<dbReference type="AlphaFoldDB" id="M5SE65"/>
<evidence type="ECO:0000313" key="1">
    <source>
        <dbReference type="EMBL" id="EMI24449.1"/>
    </source>
</evidence>
<dbReference type="PATRIC" id="fig|1263868.3.peg.5238"/>
<name>M5SE65_9BACT</name>
<sequence>MAATRGGTRLISKTICDTAAFGRRFFMCPDQPLLRRCTGAR</sequence>
<comment type="caution">
    <text evidence="1">The sequence shown here is derived from an EMBL/GenBank/DDBJ whole genome shotgun (WGS) entry which is preliminary data.</text>
</comment>
<gene>
    <name evidence="1" type="ORF">RESH_04820</name>
</gene>
<dbReference type="STRING" id="1263868.RESH_04820"/>
<protein>
    <submittedName>
        <fullName evidence="1">Uncharacterized protein</fullName>
    </submittedName>
</protein>
<accession>M5SE65</accession>
<organism evidence="1 2">
    <name type="scientific">Rhodopirellula europaea SH398</name>
    <dbReference type="NCBI Taxonomy" id="1263868"/>
    <lineage>
        <taxon>Bacteria</taxon>
        <taxon>Pseudomonadati</taxon>
        <taxon>Planctomycetota</taxon>
        <taxon>Planctomycetia</taxon>
        <taxon>Pirellulales</taxon>
        <taxon>Pirellulaceae</taxon>
        <taxon>Rhodopirellula</taxon>
    </lineage>
</organism>
<proteinExistence type="predicted"/>
<reference evidence="1 2" key="1">
    <citation type="journal article" date="2013" name="Mar. Genomics">
        <title>Expression of sulfatases in Rhodopirellula baltica and the diversity of sulfatases in the genus Rhodopirellula.</title>
        <authorList>
            <person name="Wegner C.E."/>
            <person name="Richter-Heitmann T."/>
            <person name="Klindworth A."/>
            <person name="Klockow C."/>
            <person name="Richter M."/>
            <person name="Achstetter T."/>
            <person name="Glockner F.O."/>
            <person name="Harder J."/>
        </authorList>
    </citation>
    <scope>NUCLEOTIDE SEQUENCE [LARGE SCALE GENOMIC DNA]</scope>
    <source>
        <strain evidence="1 2">SH398</strain>
    </source>
</reference>
<dbReference type="Proteomes" id="UP000011996">
    <property type="component" value="Unassembled WGS sequence"/>
</dbReference>
<dbReference type="EMBL" id="ANOF01000155">
    <property type="protein sequence ID" value="EMI24449.1"/>
    <property type="molecule type" value="Genomic_DNA"/>
</dbReference>